<gene>
    <name evidence="2" type="ORF">A7J05_02935</name>
</gene>
<dbReference type="Pfam" id="PF09471">
    <property type="entry name" value="Peptidase_M64"/>
    <property type="match status" value="2"/>
</dbReference>
<feature type="region of interest" description="Disordered" evidence="1">
    <location>
        <begin position="50"/>
        <end position="89"/>
    </location>
</feature>
<dbReference type="InterPro" id="IPR024079">
    <property type="entry name" value="MetalloPept_cat_dom_sf"/>
</dbReference>
<dbReference type="Proteomes" id="UP000187191">
    <property type="component" value="Chromosome"/>
</dbReference>
<feature type="compositionally biased region" description="Low complexity" evidence="1">
    <location>
        <begin position="50"/>
        <end position="64"/>
    </location>
</feature>
<name>A0ABM6GMG6_9ACTN</name>
<dbReference type="RefSeq" id="WP_076682545.1">
    <property type="nucleotide sequence ID" value="NZ_CP015588.1"/>
</dbReference>
<reference evidence="2 3" key="1">
    <citation type="submission" date="2016-05" db="EMBL/GenBank/DDBJ databases">
        <authorList>
            <person name="Gu J."/>
        </authorList>
    </citation>
    <scope>NUCLEOTIDE SEQUENCE [LARGE SCALE GENOMIC DNA]</scope>
    <source>
        <strain evidence="2 3">ACCC40021</strain>
    </source>
</reference>
<evidence type="ECO:0000313" key="2">
    <source>
        <dbReference type="EMBL" id="APY84844.1"/>
    </source>
</evidence>
<evidence type="ECO:0008006" key="4">
    <source>
        <dbReference type="Google" id="ProtNLM"/>
    </source>
</evidence>
<proteinExistence type="predicted"/>
<organism evidence="2 3">
    <name type="scientific">Streptomyces alfalfae</name>
    <dbReference type="NCBI Taxonomy" id="1642299"/>
    <lineage>
        <taxon>Bacteria</taxon>
        <taxon>Bacillati</taxon>
        <taxon>Actinomycetota</taxon>
        <taxon>Actinomycetes</taxon>
        <taxon>Kitasatosporales</taxon>
        <taxon>Streptomycetaceae</taxon>
        <taxon>Streptomyces</taxon>
    </lineage>
</organism>
<accession>A0ABM6GMG6</accession>
<evidence type="ECO:0000256" key="1">
    <source>
        <dbReference type="SAM" id="MobiDB-lite"/>
    </source>
</evidence>
<dbReference type="EMBL" id="CP015588">
    <property type="protein sequence ID" value="APY84844.1"/>
    <property type="molecule type" value="Genomic_DNA"/>
</dbReference>
<dbReference type="InterPro" id="IPR019026">
    <property type="entry name" value="Peptidase_M64_IgA"/>
</dbReference>
<protein>
    <recommendedName>
        <fullName evidence="4">Peptidase M64</fullName>
    </recommendedName>
</protein>
<evidence type="ECO:0000313" key="3">
    <source>
        <dbReference type="Proteomes" id="UP000187191"/>
    </source>
</evidence>
<keyword evidence="3" id="KW-1185">Reference proteome</keyword>
<feature type="region of interest" description="Disordered" evidence="1">
    <location>
        <begin position="1"/>
        <end position="21"/>
    </location>
</feature>
<sequence length="464" mass="49725">MRSSKPGIPVRTRQPAGAGARRTRVQVAVAAGVAVAASLAGVGGALAADTTPGTGPGTTQSATPSRSAGPQQHVEYFTSPDSHPRHTEVPAPARLNARQRSAIAGDGKVVSLVKNGPVGAKADVVFIGDGYTKSQQDDFLTDVRRKWKEVSAVEPYRTYKKQFNVWAIEAVSPQSGVGGDPDYGTSKRTALGSSFWCDNVERLLCVNHEKVEAYASKAADADLVIVLANSTKYGGAGYNDIVSPSGYDGIATASSDNPDSSQIVVHETGHSLGKLADEYWYDEYGTYDGAEPWESNISKLKSAQLTAQKKKWYRWIGQTSPDGGKVGAYRGGGYYPRGIYRPTQNSIMRTLGNEFNLPGREAMIAGFHRHSSVISATTPTSTKVRRTKVVTVEAGKGVQLRWYVDGRVTDKGRDDASMTPRALGVPADGRAHTVSVRGTDPTKAVRDPALRKLLTKKLTWRVAS</sequence>
<dbReference type="Gene3D" id="3.40.390.10">
    <property type="entry name" value="Collagenase (Catalytic Domain)"/>
    <property type="match status" value="1"/>
</dbReference>